<reference evidence="1 2" key="1">
    <citation type="submission" date="2020-05" db="EMBL/GenBank/DDBJ databases">
        <title>Whole genome shotgun sequence of Streptomyces microflavus NBRC 13062.</title>
        <authorList>
            <person name="Komaki H."/>
            <person name="Tamura T."/>
        </authorList>
    </citation>
    <scope>NUCLEOTIDE SEQUENCE [LARGE SCALE GENOMIC DNA]</scope>
    <source>
        <strain evidence="1 2">NBRC 13062</strain>
    </source>
</reference>
<dbReference type="EMBL" id="BLWD01000003">
    <property type="protein sequence ID" value="GFN09856.1"/>
    <property type="molecule type" value="Genomic_DNA"/>
</dbReference>
<sequence>MRKAGTHCHGVESAADAAASVFAEADTTDAVESRLADAMEWWNRHTRWE</sequence>
<name>A0A7J0D568_STRMI</name>
<comment type="caution">
    <text evidence="1">The sequence shown here is derived from an EMBL/GenBank/DDBJ whole genome shotgun (WGS) entry which is preliminary data.</text>
</comment>
<evidence type="ECO:0000313" key="2">
    <source>
        <dbReference type="Proteomes" id="UP000498740"/>
    </source>
</evidence>
<proteinExistence type="predicted"/>
<organism evidence="1 2">
    <name type="scientific">Streptomyces microflavus</name>
    <name type="common">Streptomyces lipmanii</name>
    <dbReference type="NCBI Taxonomy" id="1919"/>
    <lineage>
        <taxon>Bacteria</taxon>
        <taxon>Bacillati</taxon>
        <taxon>Actinomycetota</taxon>
        <taxon>Actinomycetes</taxon>
        <taxon>Kitasatosporales</taxon>
        <taxon>Streptomycetaceae</taxon>
        <taxon>Streptomyces</taxon>
    </lineage>
</organism>
<protein>
    <submittedName>
        <fullName evidence="1">Uncharacterized protein</fullName>
    </submittedName>
</protein>
<dbReference type="Proteomes" id="UP000498740">
    <property type="component" value="Unassembled WGS sequence"/>
</dbReference>
<evidence type="ECO:0000313" key="1">
    <source>
        <dbReference type="EMBL" id="GFN09856.1"/>
    </source>
</evidence>
<gene>
    <name evidence="1" type="ORF">Smic_84120</name>
</gene>
<accession>A0A7J0D568</accession>
<dbReference type="AlphaFoldDB" id="A0A7J0D568"/>